<reference evidence="4" key="1">
    <citation type="submission" date="2016-06" db="UniProtKB">
        <authorList>
            <consortium name="WormBaseParasite"/>
        </authorList>
    </citation>
    <scope>IDENTIFICATION</scope>
</reference>
<keyword evidence="3" id="KW-1185">Reference proteome</keyword>
<dbReference type="Proteomes" id="UP000275846">
    <property type="component" value="Unassembled WGS sequence"/>
</dbReference>
<evidence type="ECO:0000313" key="2">
    <source>
        <dbReference type="EMBL" id="VDM05497.1"/>
    </source>
</evidence>
<sequence>MPPQNTEAQMATWTEWTTVDYLNDFFYSDFATGARQNVGQKRRPRPKGWLAPRINYANVQALLTSCSNIFELNATRLTTTITPTTDNIDARSPTITDTFLPPPPITVTSTIVRTPATSDFLSPPPPPHPVPAMETRY</sequence>
<proteinExistence type="predicted"/>
<feature type="region of interest" description="Disordered" evidence="1">
    <location>
        <begin position="116"/>
        <end position="137"/>
    </location>
</feature>
<evidence type="ECO:0000313" key="4">
    <source>
        <dbReference type="WBParaSite" id="SSLN_0001983501-mRNA-1"/>
    </source>
</evidence>
<protein>
    <submittedName>
        <fullName evidence="2 4">Uncharacterized protein</fullName>
    </submittedName>
</protein>
<gene>
    <name evidence="2" type="ORF">SSLN_LOCUS19111</name>
</gene>
<evidence type="ECO:0000313" key="3">
    <source>
        <dbReference type="Proteomes" id="UP000275846"/>
    </source>
</evidence>
<organism evidence="4">
    <name type="scientific">Schistocephalus solidus</name>
    <name type="common">Tapeworm</name>
    <dbReference type="NCBI Taxonomy" id="70667"/>
    <lineage>
        <taxon>Eukaryota</taxon>
        <taxon>Metazoa</taxon>
        <taxon>Spiralia</taxon>
        <taxon>Lophotrochozoa</taxon>
        <taxon>Platyhelminthes</taxon>
        <taxon>Cestoda</taxon>
        <taxon>Eucestoda</taxon>
        <taxon>Diphyllobothriidea</taxon>
        <taxon>Diphyllobothriidae</taxon>
        <taxon>Schistocephalus</taxon>
    </lineage>
</organism>
<dbReference type="EMBL" id="UYSU01046306">
    <property type="protein sequence ID" value="VDM05497.1"/>
    <property type="molecule type" value="Genomic_DNA"/>
</dbReference>
<evidence type="ECO:0000256" key="1">
    <source>
        <dbReference type="SAM" id="MobiDB-lite"/>
    </source>
</evidence>
<dbReference type="AlphaFoldDB" id="A0A183TRL3"/>
<accession>A0A183TRL3</accession>
<reference evidence="2 3" key="2">
    <citation type="submission" date="2018-11" db="EMBL/GenBank/DDBJ databases">
        <authorList>
            <consortium name="Pathogen Informatics"/>
        </authorList>
    </citation>
    <scope>NUCLEOTIDE SEQUENCE [LARGE SCALE GENOMIC DNA]</scope>
    <source>
        <strain evidence="2 3">NST_G2</strain>
    </source>
</reference>
<name>A0A183TRL3_SCHSO</name>
<dbReference type="WBParaSite" id="SSLN_0001983501-mRNA-1">
    <property type="protein sequence ID" value="SSLN_0001983501-mRNA-1"/>
    <property type="gene ID" value="SSLN_0001983501"/>
</dbReference>